<feature type="domain" description="HotDog ACOT-type" evidence="4">
    <location>
        <begin position="14"/>
        <end position="127"/>
    </location>
</feature>
<dbReference type="InterPro" id="IPR033120">
    <property type="entry name" value="HOTDOG_ACOT"/>
</dbReference>
<comment type="caution">
    <text evidence="5">The sequence shown here is derived from an EMBL/GenBank/DDBJ whole genome shotgun (WGS) entry which is preliminary data.</text>
</comment>
<dbReference type="Gene3D" id="3.10.129.10">
    <property type="entry name" value="Hotdog Thioesterase"/>
    <property type="match status" value="2"/>
</dbReference>
<comment type="similarity">
    <text evidence="1">Belongs to the acyl coenzyme A hydrolase family.</text>
</comment>
<dbReference type="PROSITE" id="PS51770">
    <property type="entry name" value="HOTDOG_ACOT"/>
    <property type="match status" value="2"/>
</dbReference>
<evidence type="ECO:0000256" key="2">
    <source>
        <dbReference type="ARBA" id="ARBA00022801"/>
    </source>
</evidence>
<feature type="domain" description="HotDog ACOT-type" evidence="4">
    <location>
        <begin position="174"/>
        <end position="292"/>
    </location>
</feature>
<dbReference type="InterPro" id="IPR006683">
    <property type="entry name" value="Thioestr_dom"/>
</dbReference>
<gene>
    <name evidence="5" type="ORF">GCM10009776_18270</name>
</gene>
<evidence type="ECO:0000256" key="1">
    <source>
        <dbReference type="ARBA" id="ARBA00010458"/>
    </source>
</evidence>
<dbReference type="RefSeq" id="WP_344093632.1">
    <property type="nucleotide sequence ID" value="NZ_BAAAOG010000002.1"/>
</dbReference>
<keyword evidence="6" id="KW-1185">Reference proteome</keyword>
<evidence type="ECO:0000256" key="3">
    <source>
        <dbReference type="PROSITE-ProRule" id="PRU01106"/>
    </source>
</evidence>
<dbReference type="EMBL" id="BAAAOG010000002">
    <property type="protein sequence ID" value="GAA1956473.1"/>
    <property type="molecule type" value="Genomic_DNA"/>
</dbReference>
<keyword evidence="2 3" id="KW-0378">Hydrolase</keyword>
<evidence type="ECO:0000259" key="4">
    <source>
        <dbReference type="PROSITE" id="PS51770"/>
    </source>
</evidence>
<protein>
    <submittedName>
        <fullName evidence="5">Acyl-CoA thioesterase</fullName>
    </submittedName>
</protein>
<dbReference type="InterPro" id="IPR029069">
    <property type="entry name" value="HotDog_dom_sf"/>
</dbReference>
<proteinExistence type="inferred from homology"/>
<dbReference type="PANTHER" id="PTHR11049">
    <property type="entry name" value="ACYL COENZYME A THIOESTER HYDROLASE"/>
    <property type="match status" value="1"/>
</dbReference>
<dbReference type="SUPFAM" id="SSF54637">
    <property type="entry name" value="Thioesterase/thiol ester dehydrase-isomerase"/>
    <property type="match status" value="2"/>
</dbReference>
<evidence type="ECO:0000313" key="6">
    <source>
        <dbReference type="Proteomes" id="UP001499933"/>
    </source>
</evidence>
<organism evidence="5 6">
    <name type="scientific">Microbacterium deminutum</name>
    <dbReference type="NCBI Taxonomy" id="344164"/>
    <lineage>
        <taxon>Bacteria</taxon>
        <taxon>Bacillati</taxon>
        <taxon>Actinomycetota</taxon>
        <taxon>Actinomycetes</taxon>
        <taxon>Micrococcales</taxon>
        <taxon>Microbacteriaceae</taxon>
        <taxon>Microbacterium</taxon>
    </lineage>
</organism>
<evidence type="ECO:0000313" key="5">
    <source>
        <dbReference type="EMBL" id="GAA1956473.1"/>
    </source>
</evidence>
<dbReference type="PANTHER" id="PTHR11049:SF16">
    <property type="entry name" value="PROTEIN VDLD"/>
    <property type="match status" value="1"/>
</dbReference>
<sequence length="336" mass="36237">MTTLTTAPRRAAGRDDRITLRFMSTPADTAAGGRSVAAGSVMEWIDKAGYACAVGWAGTYCVTAYVGNVRHRRPIAPGSLIEVQARIIHTGRTSMHVVVTVSSSEVSERAYSPATTCVLIFVAKDADGRPTEVPAWEPRSRADRRLAAAALDRIPSRTEIKRLMLSEEYTDASRAPSATLRFLVPPSVVNWGGKAHGGTVMRWIDEAAFACAAAWTKDGDAASTAVAVYSGGIHFFAPVTIGDLVEVEARLLYTSERSMHLGIRVSSADPRAPRDLTLTTQCITVFVVPGAAGVALPVPMWRPEVDEDLRLNELTREIIRVRESIVPLAPSLTLEP</sequence>
<dbReference type="CDD" id="cd03442">
    <property type="entry name" value="BFIT_BACH"/>
    <property type="match status" value="2"/>
</dbReference>
<name>A0ABP5C5E6_9MICO</name>
<dbReference type="InterPro" id="IPR040170">
    <property type="entry name" value="Cytosol_ACT"/>
</dbReference>
<dbReference type="Proteomes" id="UP001499933">
    <property type="component" value="Unassembled WGS sequence"/>
</dbReference>
<reference evidence="6" key="1">
    <citation type="journal article" date="2019" name="Int. J. Syst. Evol. Microbiol.">
        <title>The Global Catalogue of Microorganisms (GCM) 10K type strain sequencing project: providing services to taxonomists for standard genome sequencing and annotation.</title>
        <authorList>
            <consortium name="The Broad Institute Genomics Platform"/>
            <consortium name="The Broad Institute Genome Sequencing Center for Infectious Disease"/>
            <person name="Wu L."/>
            <person name="Ma J."/>
        </authorList>
    </citation>
    <scope>NUCLEOTIDE SEQUENCE [LARGE SCALE GENOMIC DNA]</scope>
    <source>
        <strain evidence="6">JCM 14901</strain>
    </source>
</reference>
<dbReference type="Pfam" id="PF03061">
    <property type="entry name" value="4HBT"/>
    <property type="match status" value="2"/>
</dbReference>
<accession>A0ABP5C5E6</accession>